<dbReference type="Gene3D" id="3.40.630.30">
    <property type="match status" value="1"/>
</dbReference>
<dbReference type="KEGG" id="cuv:CUREI_01885"/>
<protein>
    <submittedName>
        <fullName evidence="4">Alanine acetyltransferase</fullName>
    </submittedName>
</protein>
<reference evidence="4 5" key="1">
    <citation type="submission" date="2014-08" db="EMBL/GenBank/DDBJ databases">
        <title>Complete genome sequence of Corynebacterium ureicelerivorans DSM 45051, a lipophilic and urea-splitting isolate from a blood culture of a septicaemia patient.</title>
        <authorList>
            <person name="Tippelt A."/>
            <person name="Albersmeier A."/>
            <person name="Brinkrolf K."/>
            <person name="Ruckert C."/>
            <person name="Tauch A."/>
        </authorList>
    </citation>
    <scope>NUCLEOTIDE SEQUENCE [LARGE SCALE GENOMIC DNA]</scope>
    <source>
        <strain evidence="4 5">IMMIB RIV-2301</strain>
    </source>
</reference>
<dbReference type="Pfam" id="PF00583">
    <property type="entry name" value="Acetyltransf_1"/>
    <property type="match status" value="1"/>
</dbReference>
<dbReference type="GO" id="GO:0008080">
    <property type="term" value="F:N-acetyltransferase activity"/>
    <property type="evidence" value="ECO:0007669"/>
    <property type="project" value="InterPro"/>
</dbReference>
<name>A0A077HGS6_9CORY</name>
<dbReference type="NCBIfam" id="TIGR01575">
    <property type="entry name" value="rimI"/>
    <property type="match status" value="1"/>
</dbReference>
<keyword evidence="2" id="KW-0012">Acyltransferase</keyword>
<organism evidence="4 5">
    <name type="scientific">Corynebacterium ureicelerivorans</name>
    <dbReference type="NCBI Taxonomy" id="401472"/>
    <lineage>
        <taxon>Bacteria</taxon>
        <taxon>Bacillati</taxon>
        <taxon>Actinomycetota</taxon>
        <taxon>Actinomycetes</taxon>
        <taxon>Mycobacteriales</taxon>
        <taxon>Corynebacteriaceae</taxon>
        <taxon>Corynebacterium</taxon>
    </lineage>
</organism>
<dbReference type="InterPro" id="IPR006464">
    <property type="entry name" value="AcTrfase_RimI/Ard1"/>
</dbReference>
<evidence type="ECO:0000256" key="2">
    <source>
        <dbReference type="ARBA" id="ARBA00023315"/>
    </source>
</evidence>
<evidence type="ECO:0000256" key="1">
    <source>
        <dbReference type="ARBA" id="ARBA00022679"/>
    </source>
</evidence>
<dbReference type="SUPFAM" id="SSF55729">
    <property type="entry name" value="Acyl-CoA N-acyltransferases (Nat)"/>
    <property type="match status" value="1"/>
</dbReference>
<dbReference type="CDD" id="cd04301">
    <property type="entry name" value="NAT_SF"/>
    <property type="match status" value="1"/>
</dbReference>
<dbReference type="AlphaFoldDB" id="A0A077HGS6"/>
<dbReference type="InterPro" id="IPR050832">
    <property type="entry name" value="Bact_Acetyltransf"/>
</dbReference>
<dbReference type="InterPro" id="IPR000182">
    <property type="entry name" value="GNAT_dom"/>
</dbReference>
<dbReference type="STRING" id="401472.CUREI_01885"/>
<dbReference type="RefSeq" id="WP_038609779.1">
    <property type="nucleotide sequence ID" value="NZ_CP009215.1"/>
</dbReference>
<keyword evidence="1 4" id="KW-0808">Transferase</keyword>
<evidence type="ECO:0000259" key="3">
    <source>
        <dbReference type="PROSITE" id="PS51186"/>
    </source>
</evidence>
<proteinExistence type="predicted"/>
<dbReference type="HOGENOM" id="CLU_013985_23_3_11"/>
<feature type="domain" description="N-acetyltransferase" evidence="3">
    <location>
        <begin position="2"/>
        <end position="151"/>
    </location>
</feature>
<dbReference type="Proteomes" id="UP000028939">
    <property type="component" value="Chromosome"/>
</dbReference>
<dbReference type="PROSITE" id="PS51186">
    <property type="entry name" value="GNAT"/>
    <property type="match status" value="1"/>
</dbReference>
<dbReference type="PANTHER" id="PTHR43877">
    <property type="entry name" value="AMINOALKYLPHOSPHONATE N-ACETYLTRANSFERASE-RELATED-RELATED"/>
    <property type="match status" value="1"/>
</dbReference>
<dbReference type="EMBL" id="CP009215">
    <property type="protein sequence ID" value="AIL96228.1"/>
    <property type="molecule type" value="Genomic_DNA"/>
</dbReference>
<keyword evidence="5" id="KW-1185">Reference proteome</keyword>
<evidence type="ECO:0000313" key="4">
    <source>
        <dbReference type="EMBL" id="AIL96228.1"/>
    </source>
</evidence>
<dbReference type="OrthoDB" id="529907at2"/>
<accession>A0A077HGS6</accession>
<gene>
    <name evidence="4" type="ORF">CUREI_01885</name>
</gene>
<sequence>MTAFRELVVGDAPAVAALEAEVFAGDNPWSEAAYRVEIGVPHTFYIGAFDGDELAGYAGLAMLGPRDDPEFEIHTIGVDASRRGEGIGRALMEHMLHTVDLLDGPCFLEVRVDNAAAIALYESCGFFTAGVRKNYYQASGTDAFTMTRPRKSERRDE</sequence>
<evidence type="ECO:0000313" key="5">
    <source>
        <dbReference type="Proteomes" id="UP000028939"/>
    </source>
</evidence>
<dbReference type="InterPro" id="IPR016181">
    <property type="entry name" value="Acyl_CoA_acyltransferase"/>
</dbReference>